<keyword evidence="5" id="KW-0175">Coiled coil</keyword>
<evidence type="ECO:0000259" key="7">
    <source>
        <dbReference type="Pfam" id="PF00520"/>
    </source>
</evidence>
<dbReference type="GO" id="GO:0036128">
    <property type="term" value="C:CatSper complex"/>
    <property type="evidence" value="ECO:0007669"/>
    <property type="project" value="Ensembl"/>
</dbReference>
<dbReference type="GeneTree" id="ENSGT00940000161455"/>
<evidence type="ECO:0000313" key="9">
    <source>
        <dbReference type="Proteomes" id="UP000694404"/>
    </source>
</evidence>
<sequence>MSFFHCFGSSQSMNTKNECNFTSLCKFLRFLKGFCQNLPNFLSLKLFDRRRDTEFCAYIRRLLQNPLLNSIMISIISLNAVFLGLETDYAIKLLFFSFQLADLIMISIYTTEILLKFYVDPLNYWRSGYNLFDVLVLFIAYLPYTIDKNDIKHYRTWNIINGFQALKILKLISYNRGMRSLITALGQTVKTVIYVLVLLFLLMFIFAILGYGLYGDPETGDSKNWGNLASALFTLFCLVTVDGWTDFQDELDQRGFSASRAFTIVFILLGFFLFFNMSIGVVIMNIQDSTQNYERELKAEKQAALQANKQAILQRQQEEVNMLMHQQKTSEYKTFSELVEDFKKTLHHSDPMVLEDFCASIPFIDLYLTSLDLQDNTVYRLQELYYELVGTLNTILEDVREKSVLTPEKDMKS</sequence>
<gene>
    <name evidence="8" type="primary">CATSPER3</name>
</gene>
<dbReference type="Gene3D" id="1.20.120.350">
    <property type="entry name" value="Voltage-gated potassium channels. Chain C"/>
    <property type="match status" value="1"/>
</dbReference>
<dbReference type="AlphaFoldDB" id="A0A8C0G2V8"/>
<dbReference type="Proteomes" id="UP000694404">
    <property type="component" value="Unplaced"/>
</dbReference>
<dbReference type="GO" id="GO:0048240">
    <property type="term" value="P:sperm capacitation"/>
    <property type="evidence" value="ECO:0007669"/>
    <property type="project" value="Ensembl"/>
</dbReference>
<feature type="transmembrane region" description="Helical" evidence="6">
    <location>
        <begin position="261"/>
        <end position="286"/>
    </location>
</feature>
<evidence type="ECO:0000313" key="8">
    <source>
        <dbReference type="Ensembl" id="ENSCABP00000001260.1"/>
    </source>
</evidence>
<feature type="transmembrane region" description="Helical" evidence="6">
    <location>
        <begin position="192"/>
        <end position="213"/>
    </location>
</feature>
<name>A0A8C0G2V8_CHEAB</name>
<evidence type="ECO:0000256" key="6">
    <source>
        <dbReference type="SAM" id="Phobius"/>
    </source>
</evidence>
<dbReference type="GO" id="GO:0006814">
    <property type="term" value="P:sodium ion transport"/>
    <property type="evidence" value="ECO:0007669"/>
    <property type="project" value="Ensembl"/>
</dbReference>
<dbReference type="SUPFAM" id="SSF81324">
    <property type="entry name" value="Voltage-gated potassium channels"/>
    <property type="match status" value="1"/>
</dbReference>
<proteinExistence type="predicted"/>
<feature type="transmembrane region" description="Helical" evidence="6">
    <location>
        <begin position="91"/>
        <end position="115"/>
    </location>
</feature>
<dbReference type="OMA" id="YETMAVY"/>
<evidence type="ECO:0000256" key="3">
    <source>
        <dbReference type="ARBA" id="ARBA00022989"/>
    </source>
</evidence>
<dbReference type="GO" id="GO:0030317">
    <property type="term" value="P:flagellated sperm motility"/>
    <property type="evidence" value="ECO:0007669"/>
    <property type="project" value="Ensembl"/>
</dbReference>
<evidence type="ECO:0000256" key="1">
    <source>
        <dbReference type="ARBA" id="ARBA00004141"/>
    </source>
</evidence>
<evidence type="ECO:0000256" key="2">
    <source>
        <dbReference type="ARBA" id="ARBA00022692"/>
    </source>
</evidence>
<organism evidence="8 9">
    <name type="scientific">Chelonoidis abingdonii</name>
    <name type="common">Abingdon island giant tortoise</name>
    <name type="synonym">Testudo abingdonii</name>
    <dbReference type="NCBI Taxonomy" id="106734"/>
    <lineage>
        <taxon>Eukaryota</taxon>
        <taxon>Metazoa</taxon>
        <taxon>Chordata</taxon>
        <taxon>Craniata</taxon>
        <taxon>Vertebrata</taxon>
        <taxon>Euteleostomi</taxon>
        <taxon>Archelosauria</taxon>
        <taxon>Testudinata</taxon>
        <taxon>Testudines</taxon>
        <taxon>Cryptodira</taxon>
        <taxon>Durocryptodira</taxon>
        <taxon>Testudinoidea</taxon>
        <taxon>Testudinidae</taxon>
        <taxon>Chelonoidis</taxon>
    </lineage>
</organism>
<feature type="transmembrane region" description="Helical" evidence="6">
    <location>
        <begin position="225"/>
        <end position="241"/>
    </location>
</feature>
<dbReference type="GO" id="GO:0005783">
    <property type="term" value="C:endoplasmic reticulum"/>
    <property type="evidence" value="ECO:0007669"/>
    <property type="project" value="Ensembl"/>
</dbReference>
<comment type="subcellular location">
    <subcellularLocation>
        <location evidence="1">Membrane</location>
        <topology evidence="1">Multi-pass membrane protein</topology>
    </subcellularLocation>
</comment>
<feature type="domain" description="Ion transport" evidence="7">
    <location>
        <begin position="66"/>
        <end position="292"/>
    </location>
</feature>
<keyword evidence="3 6" id="KW-1133">Transmembrane helix</keyword>
<dbReference type="GO" id="GO:0001669">
    <property type="term" value="C:acrosomal vesicle"/>
    <property type="evidence" value="ECO:0007669"/>
    <property type="project" value="Ensembl"/>
</dbReference>
<feature type="transmembrane region" description="Helical" evidence="6">
    <location>
        <begin position="127"/>
        <end position="146"/>
    </location>
</feature>
<dbReference type="Ensembl" id="ENSCABT00000001365.1">
    <property type="protein sequence ID" value="ENSCABP00000001260.1"/>
    <property type="gene ID" value="ENSCABG00000001011.1"/>
</dbReference>
<keyword evidence="9" id="KW-1185">Reference proteome</keyword>
<feature type="coiled-coil region" evidence="5">
    <location>
        <begin position="283"/>
        <end position="310"/>
    </location>
</feature>
<dbReference type="PANTHER" id="PTHR47131:SF1">
    <property type="entry name" value="CATION CHANNEL SPERM-ASSOCIATED PROTEIN 3"/>
    <property type="match status" value="1"/>
</dbReference>
<protein>
    <submittedName>
        <fullName evidence="8">Cation channel sperm associated 3</fullName>
    </submittedName>
</protein>
<evidence type="ECO:0000256" key="5">
    <source>
        <dbReference type="SAM" id="Coils"/>
    </source>
</evidence>
<dbReference type="PANTHER" id="PTHR47131">
    <property type="entry name" value="CATION CHANNEL SPERM-ASSOCIATED PROTEIN 3"/>
    <property type="match status" value="1"/>
</dbReference>
<dbReference type="Pfam" id="PF00520">
    <property type="entry name" value="Ion_trans"/>
    <property type="match status" value="1"/>
</dbReference>
<evidence type="ECO:0000256" key="4">
    <source>
        <dbReference type="ARBA" id="ARBA00023136"/>
    </source>
</evidence>
<dbReference type="InterPro" id="IPR005821">
    <property type="entry name" value="Ion_trans_dom"/>
</dbReference>
<reference evidence="8" key="1">
    <citation type="submission" date="2025-08" db="UniProtKB">
        <authorList>
            <consortium name="Ensembl"/>
        </authorList>
    </citation>
    <scope>IDENTIFICATION</scope>
</reference>
<dbReference type="InterPro" id="IPR027359">
    <property type="entry name" value="Volt_channel_dom_sf"/>
</dbReference>
<feature type="transmembrane region" description="Helical" evidence="6">
    <location>
        <begin position="67"/>
        <end position="85"/>
    </location>
</feature>
<dbReference type="Gene3D" id="1.10.287.70">
    <property type="match status" value="1"/>
</dbReference>
<keyword evidence="2 6" id="KW-0812">Transmembrane</keyword>
<keyword evidence="4 6" id="KW-0472">Membrane</keyword>
<dbReference type="GO" id="GO:0051649">
    <property type="term" value="P:establishment of localization in cell"/>
    <property type="evidence" value="ECO:0007669"/>
    <property type="project" value="Ensembl"/>
</dbReference>
<dbReference type="GO" id="GO:0005245">
    <property type="term" value="F:voltage-gated calcium channel activity"/>
    <property type="evidence" value="ECO:0007669"/>
    <property type="project" value="Ensembl"/>
</dbReference>
<accession>A0A8C0G2V8</accession>
<reference evidence="8" key="2">
    <citation type="submission" date="2025-09" db="UniProtKB">
        <authorList>
            <consortium name="Ensembl"/>
        </authorList>
    </citation>
    <scope>IDENTIFICATION</scope>
</reference>